<comment type="caution">
    <text evidence="1">The sequence shown here is derived from an EMBL/GenBank/DDBJ whole genome shotgun (WGS) entry which is preliminary data.</text>
</comment>
<protein>
    <submittedName>
        <fullName evidence="1">Uncharacterized protein</fullName>
    </submittedName>
</protein>
<organism evidence="1 2">
    <name type="scientific">Neonectria punicea</name>
    <dbReference type="NCBI Taxonomy" id="979145"/>
    <lineage>
        <taxon>Eukaryota</taxon>
        <taxon>Fungi</taxon>
        <taxon>Dikarya</taxon>
        <taxon>Ascomycota</taxon>
        <taxon>Pezizomycotina</taxon>
        <taxon>Sordariomycetes</taxon>
        <taxon>Hypocreomycetidae</taxon>
        <taxon>Hypocreales</taxon>
        <taxon>Nectriaceae</taxon>
        <taxon>Neonectria</taxon>
    </lineage>
</organism>
<name>A0ABR1GMW1_9HYPO</name>
<keyword evidence="2" id="KW-1185">Reference proteome</keyword>
<reference evidence="1 2" key="1">
    <citation type="journal article" date="2025" name="Microbiol. Resour. Announc.">
        <title>Draft genome sequences for Neonectria magnoliae and Neonectria punicea, canker pathogens of Liriodendron tulipifera and Acer saccharum in West Virginia.</title>
        <authorList>
            <person name="Petronek H.M."/>
            <person name="Kasson M.T."/>
            <person name="Metheny A.M."/>
            <person name="Stauder C.M."/>
            <person name="Lovett B."/>
            <person name="Lynch S.C."/>
            <person name="Garnas J.R."/>
            <person name="Kasson L.R."/>
            <person name="Stajich J.E."/>
        </authorList>
    </citation>
    <scope>NUCLEOTIDE SEQUENCE [LARGE SCALE GENOMIC DNA]</scope>
    <source>
        <strain evidence="1 2">NRRL 64653</strain>
    </source>
</reference>
<accession>A0ABR1GMW1</accession>
<sequence length="302" mass="35145">MSSLEESLSLEDWVEVDQSNSIGFEKLWWIFGPNLADDWKLDHSHLDSKVFFDKLTVDKNSKPFWEYGAHEEGDSWLQYHNVRLNMAIEEPFRTYGSMSGIIKHVSHLQECVSILEMKTQDLSDWYLRCPTKSTGLPGFHIDGYWALIQRDFAPLYRSFLETGDLKLLLRQCCFDDRLDWRHAIWIRMFVILTFGSRMDGIFSPRIIDGVFSTDHIILDGKAELEEVKMDPELSVKLLMKSLFRVSAVWVWALEVAWADAHEAVVVSQQNRLLAEGHPAQRIVSEVPEDRDVQFLADFFRIV</sequence>
<dbReference type="Proteomes" id="UP001498476">
    <property type="component" value="Unassembled WGS sequence"/>
</dbReference>
<proteinExistence type="predicted"/>
<evidence type="ECO:0000313" key="2">
    <source>
        <dbReference type="Proteomes" id="UP001498476"/>
    </source>
</evidence>
<gene>
    <name evidence="1" type="ORF">QQX98_011149</name>
</gene>
<dbReference type="EMBL" id="JAZAVJ010000264">
    <property type="protein sequence ID" value="KAK7403084.1"/>
    <property type="molecule type" value="Genomic_DNA"/>
</dbReference>
<evidence type="ECO:0000313" key="1">
    <source>
        <dbReference type="EMBL" id="KAK7403084.1"/>
    </source>
</evidence>